<dbReference type="AlphaFoldDB" id="A0A844TBY0"/>
<reference evidence="1 2" key="1">
    <citation type="submission" date="2019-12" db="EMBL/GenBank/DDBJ databases">
        <title>Draft genome sequences Bradyrhizobium cajani AMBPC1010, Bradyrhizobium pachyrhizi AMBPC1040 and Bradyrhizobium yuanmingense ALSPC3051, three plant growth promoting strains isolated from nodules of Cajanus cajan L. in Dominican Republic.</title>
        <authorList>
            <person name="Flores-Felix J.D."/>
            <person name="Araujo J."/>
            <person name="Diaz-Alcantara C."/>
            <person name="Gonzalez-Andres F."/>
            <person name="Velazquez E."/>
        </authorList>
    </citation>
    <scope>NUCLEOTIDE SEQUENCE [LARGE SCALE GENOMIC DNA]</scope>
    <source>
        <strain evidence="1 2">1010</strain>
    </source>
</reference>
<name>A0A844TBY0_9BRAD</name>
<sequence length="113" mass="12099">MVYHLSDAKKVNFVLGSIQNHIDGVGGPEHVTIALVIHGPALKAFHRAHANPDISKRVGDFSKDGVELAACGNTMKAQNVTLTDLLPGFANAERGGVVRLAKLQAQGYLYLRP</sequence>
<accession>A0A844TBY0</accession>
<keyword evidence="2" id="KW-1185">Reference proteome</keyword>
<evidence type="ECO:0000313" key="2">
    <source>
        <dbReference type="Proteomes" id="UP000449969"/>
    </source>
</evidence>
<dbReference type="InterPro" id="IPR003787">
    <property type="entry name" value="Sulphur_relay_DsrE/F-like"/>
</dbReference>
<dbReference type="InterPro" id="IPR027396">
    <property type="entry name" value="DsrEFH-like"/>
</dbReference>
<dbReference type="Proteomes" id="UP000449969">
    <property type="component" value="Unassembled WGS sequence"/>
</dbReference>
<dbReference type="PANTHER" id="PTHR37691">
    <property type="entry name" value="BLR3518 PROTEIN"/>
    <property type="match status" value="1"/>
</dbReference>
<gene>
    <name evidence="1" type="ORF">GPL20_03170</name>
</gene>
<proteinExistence type="predicted"/>
<evidence type="ECO:0008006" key="3">
    <source>
        <dbReference type="Google" id="ProtNLM"/>
    </source>
</evidence>
<dbReference type="PANTHER" id="PTHR37691:SF1">
    <property type="entry name" value="BLR3518 PROTEIN"/>
    <property type="match status" value="1"/>
</dbReference>
<dbReference type="Pfam" id="PF02635">
    <property type="entry name" value="DsrE"/>
    <property type="match status" value="1"/>
</dbReference>
<dbReference type="EMBL" id="WQNE01000002">
    <property type="protein sequence ID" value="MVT72120.1"/>
    <property type="molecule type" value="Genomic_DNA"/>
</dbReference>
<protein>
    <recommendedName>
        <fullName evidence="3">DsrE/DsrF-like family protein</fullName>
    </recommendedName>
</protein>
<dbReference type="SUPFAM" id="SSF75169">
    <property type="entry name" value="DsrEFH-like"/>
    <property type="match status" value="1"/>
</dbReference>
<evidence type="ECO:0000313" key="1">
    <source>
        <dbReference type="EMBL" id="MVT72120.1"/>
    </source>
</evidence>
<dbReference type="Gene3D" id="3.40.1260.10">
    <property type="entry name" value="DsrEFH-like"/>
    <property type="match status" value="1"/>
</dbReference>
<organism evidence="1 2">
    <name type="scientific">Bradyrhizobium cajani</name>
    <dbReference type="NCBI Taxonomy" id="1928661"/>
    <lineage>
        <taxon>Bacteria</taxon>
        <taxon>Pseudomonadati</taxon>
        <taxon>Pseudomonadota</taxon>
        <taxon>Alphaproteobacteria</taxon>
        <taxon>Hyphomicrobiales</taxon>
        <taxon>Nitrobacteraceae</taxon>
        <taxon>Bradyrhizobium</taxon>
    </lineage>
</organism>
<comment type="caution">
    <text evidence="1">The sequence shown here is derived from an EMBL/GenBank/DDBJ whole genome shotgun (WGS) entry which is preliminary data.</text>
</comment>